<accession>A0A1H1M1Z0</accession>
<reference evidence="2" key="1">
    <citation type="submission" date="2016-10" db="EMBL/GenBank/DDBJ databases">
        <authorList>
            <person name="Varghese N."/>
            <person name="Submissions S."/>
        </authorList>
    </citation>
    <scope>NUCLEOTIDE SEQUENCE [LARGE SCALE GENOMIC DNA]</scope>
    <source>
        <strain evidence="2">JCM 14963</strain>
    </source>
</reference>
<evidence type="ECO:0000313" key="2">
    <source>
        <dbReference type="Proteomes" id="UP000243413"/>
    </source>
</evidence>
<dbReference type="OrthoDB" id="7021542at2"/>
<dbReference type="RefSeq" id="WP_092283443.1">
    <property type="nucleotide sequence ID" value="NZ_LT629763.1"/>
</dbReference>
<organism evidence="1 2">
    <name type="scientific">Halopseudomonas sabulinigri</name>
    <dbReference type="NCBI Taxonomy" id="472181"/>
    <lineage>
        <taxon>Bacteria</taxon>
        <taxon>Pseudomonadati</taxon>
        <taxon>Pseudomonadota</taxon>
        <taxon>Gammaproteobacteria</taxon>
        <taxon>Pseudomonadales</taxon>
        <taxon>Pseudomonadaceae</taxon>
        <taxon>Halopseudomonas</taxon>
    </lineage>
</organism>
<proteinExistence type="predicted"/>
<name>A0A1H1M1Z0_9GAMM</name>
<evidence type="ECO:0000313" key="1">
    <source>
        <dbReference type="EMBL" id="SDR80707.1"/>
    </source>
</evidence>
<dbReference type="Proteomes" id="UP000243413">
    <property type="component" value="Chromosome I"/>
</dbReference>
<dbReference type="EMBL" id="LT629763">
    <property type="protein sequence ID" value="SDR80707.1"/>
    <property type="molecule type" value="Genomic_DNA"/>
</dbReference>
<protein>
    <submittedName>
        <fullName evidence="1">Uncharacterized protein</fullName>
    </submittedName>
</protein>
<gene>
    <name evidence="1" type="ORF">SAMN05216271_0451</name>
</gene>
<sequence>MFITYRTTENKKAARINPNLQVWPAVELVIKKAICLLTFQARGTGDDERLTRSMLVGDPSEFATVLSGQDEDLFVHNIHLLTPGEMNGTESWKVERLLSVSHVSWDEGGEKQYGFSYEVDGAYCYQDVPKKFVESTKVERLIYHESRDIHPELFDSH</sequence>
<dbReference type="AlphaFoldDB" id="A0A1H1M1Z0"/>